<organism evidence="1 2">
    <name type="scientific">Mycolicibacterium gilvum</name>
    <dbReference type="NCBI Taxonomy" id="1804"/>
    <lineage>
        <taxon>Bacteria</taxon>
        <taxon>Bacillati</taxon>
        <taxon>Actinomycetota</taxon>
        <taxon>Actinomycetes</taxon>
        <taxon>Mycobacteriales</taxon>
        <taxon>Mycobacteriaceae</taxon>
        <taxon>Mycolicibacterium</taxon>
    </lineage>
</organism>
<evidence type="ECO:0000313" key="2">
    <source>
        <dbReference type="Proteomes" id="UP000254291"/>
    </source>
</evidence>
<proteinExistence type="predicted"/>
<accession>A0A378SKP5</accession>
<gene>
    <name evidence="1" type="ORF">NCTC10742_02502</name>
</gene>
<sequence>MNLPSHPLAELFSARLSCAPVDDAPAVVLGPRMVNVCTALGAPLRDWWQVCEWASRLDDDRVRDTFGAYVDVLVADRCVRLGDDLVSELIVHEVDGDGLTADEIRTLLVDFVQAAAQPV</sequence>
<name>A0A378SKP5_9MYCO</name>
<protein>
    <submittedName>
        <fullName evidence="1">Biotin biosynthesis cytochrome P450-like enzyme</fullName>
    </submittedName>
</protein>
<dbReference type="GO" id="GO:0020037">
    <property type="term" value="F:heme binding"/>
    <property type="evidence" value="ECO:0007669"/>
    <property type="project" value="InterPro"/>
</dbReference>
<dbReference type="GO" id="GO:0005506">
    <property type="term" value="F:iron ion binding"/>
    <property type="evidence" value="ECO:0007669"/>
    <property type="project" value="InterPro"/>
</dbReference>
<dbReference type="GO" id="GO:0004497">
    <property type="term" value="F:monooxygenase activity"/>
    <property type="evidence" value="ECO:0007669"/>
    <property type="project" value="InterPro"/>
</dbReference>
<dbReference type="Proteomes" id="UP000254291">
    <property type="component" value="Unassembled WGS sequence"/>
</dbReference>
<dbReference type="EMBL" id="UGQM01000001">
    <property type="protein sequence ID" value="STZ43280.1"/>
    <property type="molecule type" value="Genomic_DNA"/>
</dbReference>
<dbReference type="SUPFAM" id="SSF48264">
    <property type="entry name" value="Cytochrome P450"/>
    <property type="match status" value="1"/>
</dbReference>
<dbReference type="RefSeq" id="WP_011894672.1">
    <property type="nucleotide sequence ID" value="NZ_JACKST010000141.1"/>
</dbReference>
<dbReference type="OMA" id="HAIVADC"/>
<dbReference type="GO" id="GO:0016705">
    <property type="term" value="F:oxidoreductase activity, acting on paired donors, with incorporation or reduction of molecular oxygen"/>
    <property type="evidence" value="ECO:0007669"/>
    <property type="project" value="InterPro"/>
</dbReference>
<dbReference type="InterPro" id="IPR036396">
    <property type="entry name" value="Cyt_P450_sf"/>
</dbReference>
<evidence type="ECO:0000313" key="1">
    <source>
        <dbReference type="EMBL" id="STZ43280.1"/>
    </source>
</evidence>
<dbReference type="Gene3D" id="1.10.630.10">
    <property type="entry name" value="Cytochrome P450"/>
    <property type="match status" value="1"/>
</dbReference>
<reference evidence="1 2" key="1">
    <citation type="submission" date="2018-06" db="EMBL/GenBank/DDBJ databases">
        <authorList>
            <consortium name="Pathogen Informatics"/>
            <person name="Doyle S."/>
        </authorList>
    </citation>
    <scope>NUCLEOTIDE SEQUENCE [LARGE SCALE GENOMIC DNA]</scope>
    <source>
        <strain evidence="1 2">NCTC10742</strain>
    </source>
</reference>
<dbReference type="AlphaFoldDB" id="A0A378SKP5"/>